<protein>
    <recommendedName>
        <fullName evidence="4">Secreted protein</fullName>
    </recommendedName>
</protein>
<dbReference type="EMBL" id="MFRA01000005">
    <property type="protein sequence ID" value="OGH92520.1"/>
    <property type="molecule type" value="Genomic_DNA"/>
</dbReference>
<comment type="caution">
    <text evidence="2">The sequence shown here is derived from an EMBL/GenBank/DDBJ whole genome shotgun (WGS) entry which is preliminary data.</text>
</comment>
<gene>
    <name evidence="2" type="ORF">A2563_02475</name>
</gene>
<evidence type="ECO:0008006" key="4">
    <source>
        <dbReference type="Google" id="ProtNLM"/>
    </source>
</evidence>
<sequence>MKKTIIILVFIILLSPKKSSAAIMPGTGPQLYTTSPLTSGPACTSYTYSDWEECKNGFKTRKIKTFLPDGCTTYTGMNSPPILGGSCVLQCTSGIFSNWSDCVNGKQTRTILNKTPLGCEGEITNALDLPRGITENALNLTRSCTSCTGRIYSNWSDCINGQQERVVLYKTPSGCIGEPQQKLILNQSCNNSVVEQNNEQTKKTSLPLVELRKPLVMTTTESILKNAPTNTEKINEQNNINQQDKITPHESKISKITNGVAANLKRFFLKIKFW</sequence>
<dbReference type="AlphaFoldDB" id="A0A1F6P907"/>
<evidence type="ECO:0000313" key="3">
    <source>
        <dbReference type="Proteomes" id="UP000176634"/>
    </source>
</evidence>
<organism evidence="2 3">
    <name type="scientific">Candidatus Magasanikbacteria bacterium RIFOXYD1_FULL_40_23</name>
    <dbReference type="NCBI Taxonomy" id="1798705"/>
    <lineage>
        <taxon>Bacteria</taxon>
        <taxon>Candidatus Magasanikiibacteriota</taxon>
    </lineage>
</organism>
<dbReference type="Proteomes" id="UP000176634">
    <property type="component" value="Unassembled WGS sequence"/>
</dbReference>
<feature type="signal peptide" evidence="1">
    <location>
        <begin position="1"/>
        <end position="21"/>
    </location>
</feature>
<evidence type="ECO:0000313" key="2">
    <source>
        <dbReference type="EMBL" id="OGH92520.1"/>
    </source>
</evidence>
<name>A0A1F6P907_9BACT</name>
<evidence type="ECO:0000256" key="1">
    <source>
        <dbReference type="SAM" id="SignalP"/>
    </source>
</evidence>
<keyword evidence="1" id="KW-0732">Signal</keyword>
<dbReference type="STRING" id="1798705.A2563_02475"/>
<reference evidence="2 3" key="1">
    <citation type="journal article" date="2016" name="Nat. Commun.">
        <title>Thousands of microbial genomes shed light on interconnected biogeochemical processes in an aquifer system.</title>
        <authorList>
            <person name="Anantharaman K."/>
            <person name="Brown C.T."/>
            <person name="Hug L.A."/>
            <person name="Sharon I."/>
            <person name="Castelle C.J."/>
            <person name="Probst A.J."/>
            <person name="Thomas B.C."/>
            <person name="Singh A."/>
            <person name="Wilkins M.J."/>
            <person name="Karaoz U."/>
            <person name="Brodie E.L."/>
            <person name="Williams K.H."/>
            <person name="Hubbard S.S."/>
            <person name="Banfield J.F."/>
        </authorList>
    </citation>
    <scope>NUCLEOTIDE SEQUENCE [LARGE SCALE GENOMIC DNA]</scope>
</reference>
<proteinExistence type="predicted"/>
<accession>A0A1F6P907</accession>
<feature type="chain" id="PRO_5009525974" description="Secreted protein" evidence="1">
    <location>
        <begin position="22"/>
        <end position="274"/>
    </location>
</feature>